<feature type="region of interest" description="Disordered" evidence="1">
    <location>
        <begin position="1"/>
        <end position="121"/>
    </location>
</feature>
<reference evidence="2" key="2">
    <citation type="submission" date="2023-06" db="EMBL/GenBank/DDBJ databases">
        <authorList>
            <consortium name="Lawrence Berkeley National Laboratory"/>
            <person name="Haridas S."/>
            <person name="Hensen N."/>
            <person name="Bonometti L."/>
            <person name="Westerberg I."/>
            <person name="Brannstrom I.O."/>
            <person name="Guillou S."/>
            <person name="Cros-Aarteil S."/>
            <person name="Calhoun S."/>
            <person name="Kuo A."/>
            <person name="Mondo S."/>
            <person name="Pangilinan J."/>
            <person name="Riley R."/>
            <person name="Labutti K."/>
            <person name="Andreopoulos B."/>
            <person name="Lipzen A."/>
            <person name="Chen C."/>
            <person name="Yanf M."/>
            <person name="Daum C."/>
            <person name="Ng V."/>
            <person name="Clum A."/>
            <person name="Steindorff A."/>
            <person name="Ohm R."/>
            <person name="Martin F."/>
            <person name="Silar P."/>
            <person name="Natvig D."/>
            <person name="Lalanne C."/>
            <person name="Gautier V."/>
            <person name="Ament-Velasquez S.L."/>
            <person name="Kruys A."/>
            <person name="Hutchinson M.I."/>
            <person name="Powell A.J."/>
            <person name="Barry K."/>
            <person name="Miller A.N."/>
            <person name="Grigoriev I.V."/>
            <person name="Debuchy R."/>
            <person name="Gladieux P."/>
            <person name="Thoren M.H."/>
            <person name="Johannesson H."/>
        </authorList>
    </citation>
    <scope>NUCLEOTIDE SEQUENCE</scope>
    <source>
        <strain evidence="2">CBS 560.94</strain>
    </source>
</reference>
<proteinExistence type="predicted"/>
<evidence type="ECO:0000313" key="3">
    <source>
        <dbReference type="Proteomes" id="UP001278500"/>
    </source>
</evidence>
<evidence type="ECO:0000313" key="2">
    <source>
        <dbReference type="EMBL" id="KAK3347455.1"/>
    </source>
</evidence>
<accession>A0AAE0JHR6</accession>
<feature type="compositionally biased region" description="Polar residues" evidence="1">
    <location>
        <begin position="1"/>
        <end position="21"/>
    </location>
</feature>
<reference evidence="2" key="1">
    <citation type="journal article" date="2023" name="Mol. Phylogenet. Evol.">
        <title>Genome-scale phylogeny and comparative genomics of the fungal order Sordariales.</title>
        <authorList>
            <person name="Hensen N."/>
            <person name="Bonometti L."/>
            <person name="Westerberg I."/>
            <person name="Brannstrom I.O."/>
            <person name="Guillou S."/>
            <person name="Cros-Aarteil S."/>
            <person name="Calhoun S."/>
            <person name="Haridas S."/>
            <person name="Kuo A."/>
            <person name="Mondo S."/>
            <person name="Pangilinan J."/>
            <person name="Riley R."/>
            <person name="LaButti K."/>
            <person name="Andreopoulos B."/>
            <person name="Lipzen A."/>
            <person name="Chen C."/>
            <person name="Yan M."/>
            <person name="Daum C."/>
            <person name="Ng V."/>
            <person name="Clum A."/>
            <person name="Steindorff A."/>
            <person name="Ohm R.A."/>
            <person name="Martin F."/>
            <person name="Silar P."/>
            <person name="Natvig D.O."/>
            <person name="Lalanne C."/>
            <person name="Gautier V."/>
            <person name="Ament-Velasquez S.L."/>
            <person name="Kruys A."/>
            <person name="Hutchinson M.I."/>
            <person name="Powell A.J."/>
            <person name="Barry K."/>
            <person name="Miller A.N."/>
            <person name="Grigoriev I.V."/>
            <person name="Debuchy R."/>
            <person name="Gladieux P."/>
            <person name="Hiltunen Thoren M."/>
            <person name="Johannesson H."/>
        </authorList>
    </citation>
    <scope>NUCLEOTIDE SEQUENCE</scope>
    <source>
        <strain evidence="2">CBS 560.94</strain>
    </source>
</reference>
<organism evidence="2 3">
    <name type="scientific">Neurospora tetraspora</name>
    <dbReference type="NCBI Taxonomy" id="94610"/>
    <lineage>
        <taxon>Eukaryota</taxon>
        <taxon>Fungi</taxon>
        <taxon>Dikarya</taxon>
        <taxon>Ascomycota</taxon>
        <taxon>Pezizomycotina</taxon>
        <taxon>Sordariomycetes</taxon>
        <taxon>Sordariomycetidae</taxon>
        <taxon>Sordariales</taxon>
        <taxon>Sordariaceae</taxon>
        <taxon>Neurospora</taxon>
    </lineage>
</organism>
<dbReference type="EMBL" id="JAUEPP010000003">
    <property type="protein sequence ID" value="KAK3347455.1"/>
    <property type="molecule type" value="Genomic_DNA"/>
</dbReference>
<dbReference type="AlphaFoldDB" id="A0AAE0JHR6"/>
<sequence length="290" mass="32366">MGTSQNVNTTPRSQNRRSAVGQTRPPPASWSPPMQAGRPRIWKAPPDTGNLKRLSSTGAGTVIDREGRKERRRSSTVKEGARPATVPLRGKRTDPEQISGEGDEKCVYGHEGPPRALDRNRKFPRFPHRLRHKSQRNQDFFASLTFGSSRNQGRWDWEPANFETRVFKVHIGGKSVDRGIKDESPTHVYRRTCCLSTHHFQPEQFLTATLTTTLTMKLSPLALWAVITTLTAAAPTATTSNPNDPSNLTNDSTVEKRSTCNIIPGDSNRMLVPHALECYIHLTLNHGTRS</sequence>
<evidence type="ECO:0000256" key="1">
    <source>
        <dbReference type="SAM" id="MobiDB-lite"/>
    </source>
</evidence>
<dbReference type="RefSeq" id="XP_062682537.1">
    <property type="nucleotide sequence ID" value="XM_062821055.1"/>
</dbReference>
<dbReference type="GeneID" id="87858209"/>
<keyword evidence="3" id="KW-1185">Reference proteome</keyword>
<protein>
    <submittedName>
        <fullName evidence="2">Uncharacterized protein</fullName>
    </submittedName>
</protein>
<gene>
    <name evidence="2" type="ORF">B0H65DRAFT_149211</name>
</gene>
<name>A0AAE0JHR6_9PEZI</name>
<comment type="caution">
    <text evidence="2">The sequence shown here is derived from an EMBL/GenBank/DDBJ whole genome shotgun (WGS) entry which is preliminary data.</text>
</comment>
<feature type="compositionally biased region" description="Basic and acidic residues" evidence="1">
    <location>
        <begin position="102"/>
        <end position="121"/>
    </location>
</feature>
<dbReference type="Proteomes" id="UP001278500">
    <property type="component" value="Unassembled WGS sequence"/>
</dbReference>